<reference evidence="7 8" key="1">
    <citation type="submission" date="2019-04" db="EMBL/GenBank/DDBJ databases">
        <title>Pedobacter sp. AR-3-17 sp. nov., isolated from Arctic soil.</title>
        <authorList>
            <person name="Dahal R.H."/>
            <person name="Kim D.-U."/>
        </authorList>
    </citation>
    <scope>NUCLEOTIDE SEQUENCE [LARGE SCALE GENOMIC DNA]</scope>
    <source>
        <strain evidence="7 8">AR-3-17</strain>
    </source>
</reference>
<keyword evidence="1" id="KW-0001">2Fe-2S</keyword>
<evidence type="ECO:0000256" key="5">
    <source>
        <dbReference type="SAM" id="MobiDB-lite"/>
    </source>
</evidence>
<dbReference type="Proteomes" id="UP000308181">
    <property type="component" value="Unassembled WGS sequence"/>
</dbReference>
<dbReference type="RefSeq" id="WP_136827526.1">
    <property type="nucleotide sequence ID" value="NZ_SWBP01000007.1"/>
</dbReference>
<organism evidence="7 8">
    <name type="scientific">Pedobacter cryophilus</name>
    <dbReference type="NCBI Taxonomy" id="2571271"/>
    <lineage>
        <taxon>Bacteria</taxon>
        <taxon>Pseudomonadati</taxon>
        <taxon>Bacteroidota</taxon>
        <taxon>Sphingobacteriia</taxon>
        <taxon>Sphingobacteriales</taxon>
        <taxon>Sphingobacteriaceae</taxon>
        <taxon>Pedobacter</taxon>
    </lineage>
</organism>
<protein>
    <submittedName>
        <fullName evidence="7">Rieske (2Fe-2S) protein</fullName>
    </submittedName>
</protein>
<dbReference type="PROSITE" id="PS51296">
    <property type="entry name" value="RIESKE"/>
    <property type="match status" value="1"/>
</dbReference>
<evidence type="ECO:0000256" key="1">
    <source>
        <dbReference type="ARBA" id="ARBA00022714"/>
    </source>
</evidence>
<evidence type="ECO:0000313" key="7">
    <source>
        <dbReference type="EMBL" id="TKB95770.1"/>
    </source>
</evidence>
<evidence type="ECO:0000259" key="6">
    <source>
        <dbReference type="PROSITE" id="PS51296"/>
    </source>
</evidence>
<name>A0A4V5NWQ1_9SPHI</name>
<keyword evidence="4" id="KW-0411">Iron-sulfur</keyword>
<dbReference type="SUPFAM" id="SSF50022">
    <property type="entry name" value="ISP domain"/>
    <property type="match status" value="1"/>
</dbReference>
<keyword evidence="2" id="KW-0479">Metal-binding</keyword>
<keyword evidence="8" id="KW-1185">Reference proteome</keyword>
<dbReference type="OrthoDB" id="165343at2"/>
<gene>
    <name evidence="7" type="ORF">FA046_15900</name>
</gene>
<evidence type="ECO:0000256" key="4">
    <source>
        <dbReference type="ARBA" id="ARBA00023014"/>
    </source>
</evidence>
<sequence>MERHEFLKSLGLGVAMVCGGACLSACGGDDTSTPNNTTPTPSPNPGTGNTVSIDIPSKLANIGDQTTMNGVLFFRLSAGNTSASFVATEALCPHQSGQLRWLNNQSKIQCQLHQAEYTSSGTVTQGPQNSQGSTRTLKIYTTTISGNTITATVV</sequence>
<dbReference type="InterPro" id="IPR017941">
    <property type="entry name" value="Rieske_2Fe-2S"/>
</dbReference>
<feature type="compositionally biased region" description="Low complexity" evidence="5">
    <location>
        <begin position="31"/>
        <end position="50"/>
    </location>
</feature>
<dbReference type="Gene3D" id="2.102.10.10">
    <property type="entry name" value="Rieske [2Fe-2S] iron-sulphur domain"/>
    <property type="match status" value="1"/>
</dbReference>
<dbReference type="AlphaFoldDB" id="A0A4V5NWQ1"/>
<evidence type="ECO:0000313" key="8">
    <source>
        <dbReference type="Proteomes" id="UP000308181"/>
    </source>
</evidence>
<evidence type="ECO:0000256" key="2">
    <source>
        <dbReference type="ARBA" id="ARBA00022723"/>
    </source>
</evidence>
<feature type="domain" description="Rieske" evidence="6">
    <location>
        <begin position="80"/>
        <end position="151"/>
    </location>
</feature>
<dbReference type="Pfam" id="PF00355">
    <property type="entry name" value="Rieske"/>
    <property type="match status" value="1"/>
</dbReference>
<dbReference type="GO" id="GO:0046872">
    <property type="term" value="F:metal ion binding"/>
    <property type="evidence" value="ECO:0007669"/>
    <property type="project" value="UniProtKB-KW"/>
</dbReference>
<accession>A0A4V5NWQ1</accession>
<dbReference type="InterPro" id="IPR036922">
    <property type="entry name" value="Rieske_2Fe-2S_sf"/>
</dbReference>
<comment type="caution">
    <text evidence="7">The sequence shown here is derived from an EMBL/GenBank/DDBJ whole genome shotgun (WGS) entry which is preliminary data.</text>
</comment>
<keyword evidence="3" id="KW-0408">Iron</keyword>
<dbReference type="GO" id="GO:0051537">
    <property type="term" value="F:2 iron, 2 sulfur cluster binding"/>
    <property type="evidence" value="ECO:0007669"/>
    <property type="project" value="UniProtKB-KW"/>
</dbReference>
<evidence type="ECO:0000256" key="3">
    <source>
        <dbReference type="ARBA" id="ARBA00023004"/>
    </source>
</evidence>
<feature type="region of interest" description="Disordered" evidence="5">
    <location>
        <begin position="31"/>
        <end position="52"/>
    </location>
</feature>
<dbReference type="EMBL" id="SWBP01000007">
    <property type="protein sequence ID" value="TKB95770.1"/>
    <property type="molecule type" value="Genomic_DNA"/>
</dbReference>
<proteinExistence type="predicted"/>